<feature type="non-terminal residue" evidence="2">
    <location>
        <position position="1"/>
    </location>
</feature>
<accession>A0AA40EEB9</accession>
<feature type="signal peptide" evidence="1">
    <location>
        <begin position="1"/>
        <end position="17"/>
    </location>
</feature>
<comment type="caution">
    <text evidence="2">The sequence shown here is derived from an EMBL/GenBank/DDBJ whole genome shotgun (WGS) entry which is preliminary data.</text>
</comment>
<evidence type="ECO:0000313" key="2">
    <source>
        <dbReference type="EMBL" id="KAK0736775.1"/>
    </source>
</evidence>
<dbReference type="AlphaFoldDB" id="A0AA40EEB9"/>
<feature type="chain" id="PRO_5041343212" evidence="1">
    <location>
        <begin position="18"/>
        <end position="98"/>
    </location>
</feature>
<protein>
    <submittedName>
        <fullName evidence="2">Uncharacterized protein</fullName>
    </submittedName>
</protein>
<sequence length="98" mass="10285">TISLAIILTIRAPVTMTSTSTSTSTSKVTTTSTISTSTTSTSLRVTTIFITSTSTTAPIVNSGNIEFIGLIAYTVGTYAIYNPYYAQVSDPISPSLFT</sequence>
<keyword evidence="1" id="KW-0732">Signal</keyword>
<reference evidence="2" key="1">
    <citation type="submission" date="2023-06" db="EMBL/GenBank/DDBJ databases">
        <title>Genome-scale phylogeny and comparative genomics of the fungal order Sordariales.</title>
        <authorList>
            <consortium name="Lawrence Berkeley National Laboratory"/>
            <person name="Hensen N."/>
            <person name="Bonometti L."/>
            <person name="Westerberg I."/>
            <person name="Brannstrom I.O."/>
            <person name="Guillou S."/>
            <person name="Cros-Aarteil S."/>
            <person name="Calhoun S."/>
            <person name="Haridas S."/>
            <person name="Kuo A."/>
            <person name="Mondo S."/>
            <person name="Pangilinan J."/>
            <person name="Riley R."/>
            <person name="Labutti K."/>
            <person name="Andreopoulos B."/>
            <person name="Lipzen A."/>
            <person name="Chen C."/>
            <person name="Yanf M."/>
            <person name="Daum C."/>
            <person name="Ng V."/>
            <person name="Clum A."/>
            <person name="Steindorff A."/>
            <person name="Ohm R."/>
            <person name="Martin F."/>
            <person name="Silar P."/>
            <person name="Natvig D."/>
            <person name="Lalanne C."/>
            <person name="Gautier V."/>
            <person name="Ament-Velasquez S.L."/>
            <person name="Kruys A."/>
            <person name="Hutchinson M.I."/>
            <person name="Powell A.J."/>
            <person name="Barry K."/>
            <person name="Miller A.N."/>
            <person name="Grigoriev I.V."/>
            <person name="Debuchy R."/>
            <person name="Gladieux P."/>
            <person name="Thoren M.H."/>
            <person name="Johannesson H."/>
        </authorList>
    </citation>
    <scope>NUCLEOTIDE SEQUENCE</scope>
    <source>
        <strain evidence="2">CBS 540.89</strain>
    </source>
</reference>
<keyword evidence="3" id="KW-1185">Reference proteome</keyword>
<evidence type="ECO:0000313" key="3">
    <source>
        <dbReference type="Proteomes" id="UP001172159"/>
    </source>
</evidence>
<proteinExistence type="predicted"/>
<evidence type="ECO:0000256" key="1">
    <source>
        <dbReference type="SAM" id="SignalP"/>
    </source>
</evidence>
<dbReference type="Proteomes" id="UP001172159">
    <property type="component" value="Unassembled WGS sequence"/>
</dbReference>
<organism evidence="2 3">
    <name type="scientific">Apiosordaria backusii</name>
    <dbReference type="NCBI Taxonomy" id="314023"/>
    <lineage>
        <taxon>Eukaryota</taxon>
        <taxon>Fungi</taxon>
        <taxon>Dikarya</taxon>
        <taxon>Ascomycota</taxon>
        <taxon>Pezizomycotina</taxon>
        <taxon>Sordariomycetes</taxon>
        <taxon>Sordariomycetidae</taxon>
        <taxon>Sordariales</taxon>
        <taxon>Lasiosphaeriaceae</taxon>
        <taxon>Apiosordaria</taxon>
    </lineage>
</organism>
<dbReference type="EMBL" id="JAUKTV010000006">
    <property type="protein sequence ID" value="KAK0736775.1"/>
    <property type="molecule type" value="Genomic_DNA"/>
</dbReference>
<name>A0AA40EEB9_9PEZI</name>
<gene>
    <name evidence="2" type="ORF">B0T21DRAFT_289126</name>
</gene>